<dbReference type="EMBL" id="LSDK01000113">
    <property type="protein sequence ID" value="KXB74721.1"/>
    <property type="molecule type" value="Genomic_DNA"/>
</dbReference>
<sequence length="72" mass="7923">MIFTLTNVVASFNFLGKKRIYTAFLLCVNRGVKGKIAGENRVLSLGIVANLLLFTSPSFPAFMSTAQHPIYN</sequence>
<keyword evidence="2" id="KW-1185">Reference proteome</keyword>
<dbReference type="Proteomes" id="UP000070224">
    <property type="component" value="Unassembled WGS sequence"/>
</dbReference>
<organism evidence="1 2">
    <name type="scientific">Porphyromonas somerae</name>
    <dbReference type="NCBI Taxonomy" id="322095"/>
    <lineage>
        <taxon>Bacteria</taxon>
        <taxon>Pseudomonadati</taxon>
        <taxon>Bacteroidota</taxon>
        <taxon>Bacteroidia</taxon>
        <taxon>Bacteroidales</taxon>
        <taxon>Porphyromonadaceae</taxon>
        <taxon>Porphyromonas</taxon>
    </lineage>
</organism>
<accession>A0A134B450</accession>
<protein>
    <submittedName>
        <fullName evidence="1">Uncharacterized protein</fullName>
    </submittedName>
</protein>
<name>A0A134B450_9PORP</name>
<dbReference type="AlphaFoldDB" id="A0A134B450"/>
<evidence type="ECO:0000313" key="2">
    <source>
        <dbReference type="Proteomes" id="UP000070224"/>
    </source>
</evidence>
<comment type="caution">
    <text evidence="1">The sequence shown here is derived from an EMBL/GenBank/DDBJ whole genome shotgun (WGS) entry which is preliminary data.</text>
</comment>
<proteinExistence type="predicted"/>
<evidence type="ECO:0000313" key="1">
    <source>
        <dbReference type="EMBL" id="KXB74721.1"/>
    </source>
</evidence>
<dbReference type="PATRIC" id="fig|322095.3.peg.1588"/>
<gene>
    <name evidence="1" type="ORF">HMPREF3185_01613</name>
</gene>
<reference evidence="2" key="1">
    <citation type="submission" date="2016-01" db="EMBL/GenBank/DDBJ databases">
        <authorList>
            <person name="Mitreva M."/>
            <person name="Pepin K.H."/>
            <person name="Mihindukulasuriya K.A."/>
            <person name="Fulton R."/>
            <person name="Fronick C."/>
            <person name="O'Laughlin M."/>
            <person name="Miner T."/>
            <person name="Herter B."/>
            <person name="Rosa B.A."/>
            <person name="Cordes M."/>
            <person name="Tomlinson C."/>
            <person name="Wollam A."/>
            <person name="Palsikar V.B."/>
            <person name="Mardis E.R."/>
            <person name="Wilson R.K."/>
        </authorList>
    </citation>
    <scope>NUCLEOTIDE SEQUENCE [LARGE SCALE GENOMIC DNA]</scope>
    <source>
        <strain evidence="2">KA00683</strain>
    </source>
</reference>